<evidence type="ECO:0000256" key="1">
    <source>
        <dbReference type="PROSITE-ProRule" id="PRU00047"/>
    </source>
</evidence>
<feature type="compositionally biased region" description="Polar residues" evidence="2">
    <location>
        <begin position="20"/>
        <end position="29"/>
    </location>
</feature>
<feature type="region of interest" description="Disordered" evidence="2">
    <location>
        <begin position="1"/>
        <end position="55"/>
    </location>
</feature>
<name>A0A392N3Y6_9FABA</name>
<feature type="domain" description="CCHC-type" evidence="3">
    <location>
        <begin position="83"/>
        <end position="97"/>
    </location>
</feature>
<dbReference type="InterPro" id="IPR036875">
    <property type="entry name" value="Znf_CCHC_sf"/>
</dbReference>
<dbReference type="EMBL" id="LXQA010026975">
    <property type="protein sequence ID" value="MCH94292.1"/>
    <property type="molecule type" value="Genomic_DNA"/>
</dbReference>
<dbReference type="GO" id="GO:0003676">
    <property type="term" value="F:nucleic acid binding"/>
    <property type="evidence" value="ECO:0007669"/>
    <property type="project" value="InterPro"/>
</dbReference>
<keyword evidence="1" id="KW-0863">Zinc-finger</keyword>
<proteinExistence type="predicted"/>
<dbReference type="SUPFAM" id="SSF57756">
    <property type="entry name" value="Retrovirus zinc finger-like domains"/>
    <property type="match status" value="1"/>
</dbReference>
<dbReference type="Pfam" id="PF00098">
    <property type="entry name" value="zf-CCHC"/>
    <property type="match status" value="2"/>
</dbReference>
<dbReference type="Gene3D" id="4.10.60.10">
    <property type="entry name" value="Zinc finger, CCHC-type"/>
    <property type="match status" value="2"/>
</dbReference>
<reference evidence="4 5" key="1">
    <citation type="journal article" date="2018" name="Front. Plant Sci.">
        <title>Red Clover (Trifolium pratense) and Zigzag Clover (T. medium) - A Picture of Genomic Similarities and Differences.</title>
        <authorList>
            <person name="Dluhosova J."/>
            <person name="Istvanek J."/>
            <person name="Nedelnik J."/>
            <person name="Repkova J."/>
        </authorList>
    </citation>
    <scope>NUCLEOTIDE SEQUENCE [LARGE SCALE GENOMIC DNA]</scope>
    <source>
        <strain evidence="5">cv. 10/8</strain>
        <tissue evidence="4">Leaf</tissue>
    </source>
</reference>
<dbReference type="PROSITE" id="PS50158">
    <property type="entry name" value="ZF_CCHC"/>
    <property type="match status" value="2"/>
</dbReference>
<feature type="domain" description="CCHC-type" evidence="3">
    <location>
        <begin position="63"/>
        <end position="76"/>
    </location>
</feature>
<keyword evidence="5" id="KW-1185">Reference proteome</keyword>
<dbReference type="InterPro" id="IPR001878">
    <property type="entry name" value="Znf_CCHC"/>
</dbReference>
<evidence type="ECO:0000256" key="2">
    <source>
        <dbReference type="SAM" id="MobiDB-lite"/>
    </source>
</evidence>
<accession>A0A392N3Y6</accession>
<dbReference type="SMART" id="SM00343">
    <property type="entry name" value="ZnF_C2HC"/>
    <property type="match status" value="2"/>
</dbReference>
<evidence type="ECO:0000313" key="4">
    <source>
        <dbReference type="EMBL" id="MCH94292.1"/>
    </source>
</evidence>
<organism evidence="4 5">
    <name type="scientific">Trifolium medium</name>
    <dbReference type="NCBI Taxonomy" id="97028"/>
    <lineage>
        <taxon>Eukaryota</taxon>
        <taxon>Viridiplantae</taxon>
        <taxon>Streptophyta</taxon>
        <taxon>Embryophyta</taxon>
        <taxon>Tracheophyta</taxon>
        <taxon>Spermatophyta</taxon>
        <taxon>Magnoliopsida</taxon>
        <taxon>eudicotyledons</taxon>
        <taxon>Gunneridae</taxon>
        <taxon>Pentapetalae</taxon>
        <taxon>rosids</taxon>
        <taxon>fabids</taxon>
        <taxon>Fabales</taxon>
        <taxon>Fabaceae</taxon>
        <taxon>Papilionoideae</taxon>
        <taxon>50 kb inversion clade</taxon>
        <taxon>NPAAA clade</taxon>
        <taxon>Hologalegina</taxon>
        <taxon>IRL clade</taxon>
        <taxon>Trifolieae</taxon>
        <taxon>Trifolium</taxon>
    </lineage>
</organism>
<sequence length="189" mass="20429">MRGNRMNRPGNFSAGGPSRPSHQNQNRGRQGTEPYNRPQNHRGPNHSGNQGIRGNQVKKKQTCFKCGEEGHYVIDCGAQDTLCYNCKKPGHFARDCRAPKAAPSANANQGGRPAARGRVYYIGTGASGQASNAIRGDHQIAGLSRNYSVFALFSGNLEFKCVARQGSADLMSLDDEYANGGADNEANWN</sequence>
<dbReference type="AlphaFoldDB" id="A0A392N3Y6"/>
<evidence type="ECO:0000259" key="3">
    <source>
        <dbReference type="PROSITE" id="PS50158"/>
    </source>
</evidence>
<keyword evidence="1" id="KW-0479">Metal-binding</keyword>
<comment type="caution">
    <text evidence="4">The sequence shown here is derived from an EMBL/GenBank/DDBJ whole genome shotgun (WGS) entry which is preliminary data.</text>
</comment>
<protein>
    <submittedName>
        <fullName evidence="4">TIR-NBS-LRR resistance protein</fullName>
    </submittedName>
</protein>
<keyword evidence="1" id="KW-0862">Zinc</keyword>
<dbReference type="Proteomes" id="UP000265520">
    <property type="component" value="Unassembled WGS sequence"/>
</dbReference>
<dbReference type="GO" id="GO:0008270">
    <property type="term" value="F:zinc ion binding"/>
    <property type="evidence" value="ECO:0007669"/>
    <property type="project" value="UniProtKB-KW"/>
</dbReference>
<evidence type="ECO:0000313" key="5">
    <source>
        <dbReference type="Proteomes" id="UP000265520"/>
    </source>
</evidence>